<sequence>MIMKKFLPKLILSLLLAAGIAPLIAEAQIPATSVNPSGFGDRQFDMDTIYSAKRIREDDKMYQVGVWRRIDLREKYNLPLYGQGDTKANGIVNQIYKAVVEENAIEVFGDENFTQPLSIAEFQDNFWLNATGDSIFSKQLYYLDFREDFVFDKHHSDMVFDIKYLELVMPSETNSNAGQKTIAFIRYKDFYNHFKNHPEARWLNFQNISKSLTYDQAFETRLFRSVVRRFTNSEEALIADLVSVDHPNPEMQAYVNALAFEYKLLEYENSLWEW</sequence>
<evidence type="ECO:0000313" key="2">
    <source>
        <dbReference type="EMBL" id="SFA91719.1"/>
    </source>
</evidence>
<accession>A0A1I0WSH7</accession>
<dbReference type="EMBL" id="FOKK01000002">
    <property type="protein sequence ID" value="SFA91719.1"/>
    <property type="molecule type" value="Genomic_DNA"/>
</dbReference>
<keyword evidence="1" id="KW-0732">Signal</keyword>
<reference evidence="2 3" key="1">
    <citation type="submission" date="2016-10" db="EMBL/GenBank/DDBJ databases">
        <authorList>
            <person name="de Groot N.N."/>
        </authorList>
    </citation>
    <scope>NUCLEOTIDE SEQUENCE [LARGE SCALE GENOMIC DNA]</scope>
    <source>
        <strain evidence="2 3">DSM 23399</strain>
    </source>
</reference>
<gene>
    <name evidence="2" type="ORF">SAMN04489723_102298</name>
</gene>
<dbReference type="NCBIfam" id="TIGR03523">
    <property type="entry name" value="GldN"/>
    <property type="match status" value="1"/>
</dbReference>
<feature type="chain" id="PRO_5011726997" evidence="1">
    <location>
        <begin position="28"/>
        <end position="274"/>
    </location>
</feature>
<name>A0A1I0WSH7_9BACT</name>
<dbReference type="InterPro" id="IPR019847">
    <property type="entry name" value="Gliding_motility_assoc_GldN"/>
</dbReference>
<protein>
    <submittedName>
        <fullName evidence="2">Gliding motility associated protien GldN</fullName>
    </submittedName>
</protein>
<dbReference type="STRING" id="237018.SAMN04489723_102298"/>
<feature type="signal peptide" evidence="1">
    <location>
        <begin position="1"/>
        <end position="27"/>
    </location>
</feature>
<dbReference type="Pfam" id="PF19841">
    <property type="entry name" value="GldN"/>
    <property type="match status" value="1"/>
</dbReference>
<keyword evidence="3" id="KW-1185">Reference proteome</keyword>
<proteinExistence type="predicted"/>
<evidence type="ECO:0000313" key="3">
    <source>
        <dbReference type="Proteomes" id="UP000198790"/>
    </source>
</evidence>
<organism evidence="2 3">
    <name type="scientific">Algoriphagus aquimarinus</name>
    <dbReference type="NCBI Taxonomy" id="237018"/>
    <lineage>
        <taxon>Bacteria</taxon>
        <taxon>Pseudomonadati</taxon>
        <taxon>Bacteroidota</taxon>
        <taxon>Cytophagia</taxon>
        <taxon>Cytophagales</taxon>
        <taxon>Cyclobacteriaceae</taxon>
        <taxon>Algoriphagus</taxon>
    </lineage>
</organism>
<evidence type="ECO:0000256" key="1">
    <source>
        <dbReference type="SAM" id="SignalP"/>
    </source>
</evidence>
<dbReference type="AlphaFoldDB" id="A0A1I0WSH7"/>
<dbReference type="Proteomes" id="UP000198790">
    <property type="component" value="Unassembled WGS sequence"/>
</dbReference>